<dbReference type="GO" id="GO:0032259">
    <property type="term" value="P:methylation"/>
    <property type="evidence" value="ECO:0007669"/>
    <property type="project" value="UniProtKB-KW"/>
</dbReference>
<dbReference type="InterPro" id="IPR029063">
    <property type="entry name" value="SAM-dependent_MTases_sf"/>
</dbReference>
<proteinExistence type="predicted"/>
<gene>
    <name evidence="1" type="ORF">NC998_22215</name>
</gene>
<dbReference type="SUPFAM" id="SSF53335">
    <property type="entry name" value="S-adenosyl-L-methionine-dependent methyltransferases"/>
    <property type="match status" value="1"/>
</dbReference>
<organism evidence="1 2">
    <name type="scientific">Trichocoleus desertorum GB2-A4</name>
    <dbReference type="NCBI Taxonomy" id="2933944"/>
    <lineage>
        <taxon>Bacteria</taxon>
        <taxon>Bacillati</taxon>
        <taxon>Cyanobacteriota</taxon>
        <taxon>Cyanophyceae</taxon>
        <taxon>Leptolyngbyales</taxon>
        <taxon>Trichocoleusaceae</taxon>
        <taxon>Trichocoleus</taxon>
    </lineage>
</organism>
<evidence type="ECO:0000313" key="1">
    <source>
        <dbReference type="EMBL" id="MEP0819820.1"/>
    </source>
</evidence>
<sequence>MDIEQIELSLKERKAVCKLLERLENQPPELENLWELMDSVWDELGCDNRRLDSRKVSDFYRHPIWLLNGLFIETHDLSIQHRLAIADWVTQNSEIYTVLDYGGGFGTLARFIAQKNKDIVIDVYEPYPSESALIKAANYTQISFVNTLNKRYGCLVSTDVLEHVPDPLELLAQMAKSIELNGFLIIANCFYPVIKCHLPCTFHLRYSFNLLAKMMGLEFITVCQNSHASIYRKVDEAPFNWFAIRSTELLSKTLFPILENSWGYRFIKSTKDLVDSLRKLFF</sequence>
<dbReference type="Proteomes" id="UP001464891">
    <property type="component" value="Unassembled WGS sequence"/>
</dbReference>
<accession>A0ABV0JDF6</accession>
<dbReference type="RefSeq" id="WP_199298921.1">
    <property type="nucleotide sequence ID" value="NZ_JAMPKM010000017.1"/>
</dbReference>
<keyword evidence="1" id="KW-0489">Methyltransferase</keyword>
<name>A0ABV0JDF6_9CYAN</name>
<keyword evidence="2" id="KW-1185">Reference proteome</keyword>
<dbReference type="EMBL" id="JAMPKM010000017">
    <property type="protein sequence ID" value="MEP0819820.1"/>
    <property type="molecule type" value="Genomic_DNA"/>
</dbReference>
<comment type="caution">
    <text evidence="1">The sequence shown here is derived from an EMBL/GenBank/DDBJ whole genome shotgun (WGS) entry which is preliminary data.</text>
</comment>
<evidence type="ECO:0000313" key="2">
    <source>
        <dbReference type="Proteomes" id="UP001464891"/>
    </source>
</evidence>
<dbReference type="Gene3D" id="3.40.50.150">
    <property type="entry name" value="Vaccinia Virus protein VP39"/>
    <property type="match status" value="1"/>
</dbReference>
<dbReference type="GO" id="GO:0008168">
    <property type="term" value="F:methyltransferase activity"/>
    <property type="evidence" value="ECO:0007669"/>
    <property type="project" value="UniProtKB-KW"/>
</dbReference>
<dbReference type="Pfam" id="PF13489">
    <property type="entry name" value="Methyltransf_23"/>
    <property type="match status" value="1"/>
</dbReference>
<protein>
    <submittedName>
        <fullName evidence="1">Class I SAM-dependent methyltransferase</fullName>
    </submittedName>
</protein>
<reference evidence="1 2" key="1">
    <citation type="submission" date="2022-04" db="EMBL/GenBank/DDBJ databases">
        <title>Positive selection, recombination, and allopatry shape intraspecific diversity of widespread and dominant cyanobacteria.</title>
        <authorList>
            <person name="Wei J."/>
            <person name="Shu W."/>
            <person name="Hu C."/>
        </authorList>
    </citation>
    <scope>NUCLEOTIDE SEQUENCE [LARGE SCALE GENOMIC DNA]</scope>
    <source>
        <strain evidence="1 2">GB2-A4</strain>
    </source>
</reference>
<keyword evidence="1" id="KW-0808">Transferase</keyword>